<sequence>MAAKLWGLYGKLWHGYEVIGMEQLPEGPGLIIFYHGAVVIDFPLFATKLYATTGRTVHTVLHWIFFSVPGLKTCFDVSGCIEGKQAECVEILKKGELVAIAPGGVREMNFSDENYNLEWGTRTGFAQVALKSKVPIIPMFTQNIREAYRTVGKT</sequence>
<organism evidence="2 3">
    <name type="scientific">Python bivittatus</name>
    <name type="common">Burmese python</name>
    <name type="synonym">Python molurus bivittatus</name>
    <dbReference type="NCBI Taxonomy" id="176946"/>
    <lineage>
        <taxon>Eukaryota</taxon>
        <taxon>Metazoa</taxon>
        <taxon>Chordata</taxon>
        <taxon>Craniata</taxon>
        <taxon>Vertebrata</taxon>
        <taxon>Euteleostomi</taxon>
        <taxon>Lepidosauria</taxon>
        <taxon>Squamata</taxon>
        <taxon>Bifurcata</taxon>
        <taxon>Unidentata</taxon>
        <taxon>Episquamata</taxon>
        <taxon>Toxicofera</taxon>
        <taxon>Serpentes</taxon>
        <taxon>Henophidia</taxon>
        <taxon>Pythonidae</taxon>
        <taxon>Python</taxon>
    </lineage>
</organism>
<dbReference type="CDD" id="cd07987">
    <property type="entry name" value="LPLAT_MGAT-like"/>
    <property type="match status" value="1"/>
</dbReference>
<dbReference type="PANTHER" id="PTHR22753">
    <property type="entry name" value="TRANSMEMBRANE PROTEIN 68"/>
    <property type="match status" value="1"/>
</dbReference>
<dbReference type="AlphaFoldDB" id="A0A9F2RDV0"/>
<feature type="domain" description="Phospholipid/glycerol acyltransferase" evidence="1">
    <location>
        <begin position="29"/>
        <end position="144"/>
    </location>
</feature>
<dbReference type="Proteomes" id="UP000695026">
    <property type="component" value="Unplaced"/>
</dbReference>
<dbReference type="OMA" id="YCTSNIF"/>
<dbReference type="SUPFAM" id="SSF69593">
    <property type="entry name" value="Glycerol-3-phosphate (1)-acyltransferase"/>
    <property type="match status" value="1"/>
</dbReference>
<keyword evidence="2" id="KW-1185">Reference proteome</keyword>
<proteinExistence type="predicted"/>
<feature type="non-terminal residue" evidence="3">
    <location>
        <position position="154"/>
    </location>
</feature>
<accession>A0A9F2RDV0</accession>
<dbReference type="RefSeq" id="XP_007443769.1">
    <property type="nucleotide sequence ID" value="XM_007443707.2"/>
</dbReference>
<reference evidence="3" key="1">
    <citation type="submission" date="2025-08" db="UniProtKB">
        <authorList>
            <consortium name="RefSeq"/>
        </authorList>
    </citation>
    <scope>IDENTIFICATION</scope>
    <source>
        <tissue evidence="3">Liver</tissue>
    </source>
</reference>
<dbReference type="GO" id="GO:0016020">
    <property type="term" value="C:membrane"/>
    <property type="evidence" value="ECO:0007669"/>
    <property type="project" value="TreeGrafter"/>
</dbReference>
<dbReference type="InterPro" id="IPR002123">
    <property type="entry name" value="Plipid/glycerol_acylTrfase"/>
</dbReference>
<name>A0A9F2RDV0_PYTBI</name>
<evidence type="ECO:0000313" key="3">
    <source>
        <dbReference type="RefSeq" id="XP_007443769.1"/>
    </source>
</evidence>
<evidence type="ECO:0000259" key="1">
    <source>
        <dbReference type="SMART" id="SM00563"/>
    </source>
</evidence>
<dbReference type="KEGG" id="pbi:103056526"/>
<gene>
    <name evidence="3" type="primary">LOC103056526</name>
</gene>
<dbReference type="GeneID" id="103056526"/>
<dbReference type="GO" id="GO:0016746">
    <property type="term" value="F:acyltransferase activity"/>
    <property type="evidence" value="ECO:0007669"/>
    <property type="project" value="InterPro"/>
</dbReference>
<evidence type="ECO:0000313" key="2">
    <source>
        <dbReference type="Proteomes" id="UP000695026"/>
    </source>
</evidence>
<protein>
    <submittedName>
        <fullName evidence="3">Transmembrane protein 68-like</fullName>
    </submittedName>
</protein>
<dbReference type="OrthoDB" id="44277at2759"/>
<dbReference type="PANTHER" id="PTHR22753:SF23">
    <property type="entry name" value="TRANSMEMBRANE PROTEIN 68"/>
    <property type="match status" value="1"/>
</dbReference>
<dbReference type="Pfam" id="PF01553">
    <property type="entry name" value="Acyltransferase"/>
    <property type="match status" value="1"/>
</dbReference>
<dbReference type="SMART" id="SM00563">
    <property type="entry name" value="PlsC"/>
    <property type="match status" value="1"/>
</dbReference>